<accession>A0ABT8IXF1</accession>
<keyword evidence="1" id="KW-0805">Transcription regulation</keyword>
<name>A0ABT8IXF1_9MICO</name>
<comment type="caution">
    <text evidence="5">The sequence shown here is derived from an EMBL/GenBank/DDBJ whole genome shotgun (WGS) entry which is preliminary data.</text>
</comment>
<organism evidence="5 6">
    <name type="scientific">Leifsonia virtsii</name>
    <dbReference type="NCBI Taxonomy" id="3035915"/>
    <lineage>
        <taxon>Bacteria</taxon>
        <taxon>Bacillati</taxon>
        <taxon>Actinomycetota</taxon>
        <taxon>Actinomycetes</taxon>
        <taxon>Micrococcales</taxon>
        <taxon>Microbacteriaceae</taxon>
        <taxon>Leifsonia</taxon>
    </lineage>
</organism>
<evidence type="ECO:0000256" key="1">
    <source>
        <dbReference type="ARBA" id="ARBA00023015"/>
    </source>
</evidence>
<dbReference type="PANTHER" id="PTHR33204:SF18">
    <property type="entry name" value="TRANSCRIPTIONAL REGULATORY PROTEIN"/>
    <property type="match status" value="1"/>
</dbReference>
<reference evidence="5" key="1">
    <citation type="submission" date="2023-03" db="EMBL/GenBank/DDBJ databases">
        <title>MT1 and MT2 Draft Genomes of Novel Species.</title>
        <authorList>
            <person name="Venkateswaran K."/>
        </authorList>
    </citation>
    <scope>NUCLEOTIDE SEQUENCE</scope>
    <source>
        <strain evidence="5">F6_8S_P_1A</strain>
    </source>
</reference>
<evidence type="ECO:0000259" key="4">
    <source>
        <dbReference type="PROSITE" id="PS51118"/>
    </source>
</evidence>
<keyword evidence="2" id="KW-0238">DNA-binding</keyword>
<dbReference type="InterPro" id="IPR002577">
    <property type="entry name" value="HTH_HxlR"/>
</dbReference>
<dbReference type="RefSeq" id="WP_301217031.1">
    <property type="nucleotide sequence ID" value="NZ_JAROCB010000002.1"/>
</dbReference>
<dbReference type="InterPro" id="IPR036390">
    <property type="entry name" value="WH_DNA-bd_sf"/>
</dbReference>
<evidence type="ECO:0000313" key="5">
    <source>
        <dbReference type="EMBL" id="MDN4596699.1"/>
    </source>
</evidence>
<evidence type="ECO:0000256" key="2">
    <source>
        <dbReference type="ARBA" id="ARBA00023125"/>
    </source>
</evidence>
<protein>
    <submittedName>
        <fullName evidence="5">Helix-turn-helix domain-containing protein</fullName>
    </submittedName>
</protein>
<dbReference type="SUPFAM" id="SSF46785">
    <property type="entry name" value="Winged helix' DNA-binding domain"/>
    <property type="match status" value="1"/>
</dbReference>
<gene>
    <name evidence="5" type="ORF">P5G59_06080</name>
</gene>
<dbReference type="Proteomes" id="UP001174210">
    <property type="component" value="Unassembled WGS sequence"/>
</dbReference>
<dbReference type="PANTHER" id="PTHR33204">
    <property type="entry name" value="TRANSCRIPTIONAL REGULATOR, MARR FAMILY"/>
    <property type="match status" value="1"/>
</dbReference>
<sequence length="94" mass="10440">MTGTRDALPHLAGQNDGWIPPTEFCPVSIGARLIADRWTMLIVREILVGVTRFNAIHRALPAMSRSLLSTRLQYLERIGVVEHVYADPSSARGE</sequence>
<proteinExistence type="predicted"/>
<keyword evidence="3" id="KW-0804">Transcription</keyword>
<dbReference type="PROSITE" id="PS51118">
    <property type="entry name" value="HTH_HXLR"/>
    <property type="match status" value="1"/>
</dbReference>
<feature type="domain" description="HTH hxlR-type" evidence="4">
    <location>
        <begin position="25"/>
        <end position="94"/>
    </location>
</feature>
<evidence type="ECO:0000313" key="6">
    <source>
        <dbReference type="Proteomes" id="UP001174210"/>
    </source>
</evidence>
<dbReference type="Gene3D" id="1.10.10.10">
    <property type="entry name" value="Winged helix-like DNA-binding domain superfamily/Winged helix DNA-binding domain"/>
    <property type="match status" value="1"/>
</dbReference>
<dbReference type="InterPro" id="IPR036388">
    <property type="entry name" value="WH-like_DNA-bd_sf"/>
</dbReference>
<keyword evidence="6" id="KW-1185">Reference proteome</keyword>
<dbReference type="Pfam" id="PF01638">
    <property type="entry name" value="HxlR"/>
    <property type="match status" value="1"/>
</dbReference>
<dbReference type="EMBL" id="JAROCB010000002">
    <property type="protein sequence ID" value="MDN4596699.1"/>
    <property type="molecule type" value="Genomic_DNA"/>
</dbReference>
<evidence type="ECO:0000256" key="3">
    <source>
        <dbReference type="ARBA" id="ARBA00023163"/>
    </source>
</evidence>